<dbReference type="EMBL" id="BAABFO010000016">
    <property type="protein sequence ID" value="GAA4337017.1"/>
    <property type="molecule type" value="Genomic_DNA"/>
</dbReference>
<dbReference type="InterPro" id="IPR001647">
    <property type="entry name" value="HTH_TetR"/>
</dbReference>
<comment type="caution">
    <text evidence="6">The sequence shown here is derived from an EMBL/GenBank/DDBJ whole genome shotgun (WGS) entry which is preliminary data.</text>
</comment>
<dbReference type="Gene3D" id="1.10.10.60">
    <property type="entry name" value="Homeodomain-like"/>
    <property type="match status" value="1"/>
</dbReference>
<dbReference type="InterPro" id="IPR036271">
    <property type="entry name" value="Tet_transcr_reg_TetR-rel_C_sf"/>
</dbReference>
<dbReference type="InterPro" id="IPR050109">
    <property type="entry name" value="HTH-type_TetR-like_transc_reg"/>
</dbReference>
<dbReference type="PANTHER" id="PTHR30055:SF240">
    <property type="entry name" value="HTH-TYPE TRANSCRIPTIONAL REGULATOR ACRR"/>
    <property type="match status" value="1"/>
</dbReference>
<evidence type="ECO:0000256" key="4">
    <source>
        <dbReference type="PROSITE-ProRule" id="PRU00335"/>
    </source>
</evidence>
<evidence type="ECO:0000313" key="6">
    <source>
        <dbReference type="EMBL" id="GAA4337017.1"/>
    </source>
</evidence>
<evidence type="ECO:0000259" key="5">
    <source>
        <dbReference type="PROSITE" id="PS50977"/>
    </source>
</evidence>
<keyword evidence="3" id="KW-0804">Transcription</keyword>
<gene>
    <name evidence="6" type="ORF">GCM10023144_32120</name>
</gene>
<dbReference type="PROSITE" id="PS50977">
    <property type="entry name" value="HTH_TETR_2"/>
    <property type="match status" value="1"/>
</dbReference>
<keyword evidence="7" id="KW-1185">Reference proteome</keyword>
<dbReference type="SUPFAM" id="SSF48498">
    <property type="entry name" value="Tetracyclin repressor-like, C-terminal domain"/>
    <property type="match status" value="1"/>
</dbReference>
<proteinExistence type="predicted"/>
<accession>A0ABP8HBE1</accession>
<evidence type="ECO:0000256" key="3">
    <source>
        <dbReference type="ARBA" id="ARBA00023163"/>
    </source>
</evidence>
<feature type="DNA-binding region" description="H-T-H motif" evidence="4">
    <location>
        <begin position="33"/>
        <end position="52"/>
    </location>
</feature>
<evidence type="ECO:0000256" key="1">
    <source>
        <dbReference type="ARBA" id="ARBA00023015"/>
    </source>
</evidence>
<keyword evidence="1" id="KW-0805">Transcription regulation</keyword>
<keyword evidence="2 4" id="KW-0238">DNA-binding</keyword>
<dbReference type="InterPro" id="IPR041490">
    <property type="entry name" value="KstR2_TetR_C"/>
</dbReference>
<dbReference type="Proteomes" id="UP001501671">
    <property type="component" value="Unassembled WGS sequence"/>
</dbReference>
<dbReference type="Gene3D" id="1.10.357.10">
    <property type="entry name" value="Tetracycline Repressor, domain 2"/>
    <property type="match status" value="1"/>
</dbReference>
<feature type="domain" description="HTH tetR-type" evidence="5">
    <location>
        <begin position="10"/>
        <end position="70"/>
    </location>
</feature>
<dbReference type="RefSeq" id="WP_345250882.1">
    <property type="nucleotide sequence ID" value="NZ_BAABFO010000016.1"/>
</dbReference>
<sequence>MTASAAPNTSAPKEKILKAAARLFAERGYHGIGIEDLCRALGVSRGALYHHIRSKEDLLEDICMRYMADLGEKARLAAAEEPDPVRRLERLGSELIDVIAASRAELAVCFRETHALGAERRKRVLALHAAYENVWKETLLEGQRAGVFLPFSRARLKALLGMHYYSYLWLDPSRPGCVDDAREVFRGIVKAATITG</sequence>
<dbReference type="Pfam" id="PF17932">
    <property type="entry name" value="TetR_C_24"/>
    <property type="match status" value="1"/>
</dbReference>
<evidence type="ECO:0000256" key="2">
    <source>
        <dbReference type="ARBA" id="ARBA00023125"/>
    </source>
</evidence>
<dbReference type="SUPFAM" id="SSF46689">
    <property type="entry name" value="Homeodomain-like"/>
    <property type="match status" value="1"/>
</dbReference>
<dbReference type="PRINTS" id="PR00455">
    <property type="entry name" value="HTHTETR"/>
</dbReference>
<dbReference type="Pfam" id="PF00440">
    <property type="entry name" value="TetR_N"/>
    <property type="match status" value="1"/>
</dbReference>
<protein>
    <submittedName>
        <fullName evidence="6">TetR/AcrR family transcriptional regulator</fullName>
    </submittedName>
</protein>
<dbReference type="InterPro" id="IPR009057">
    <property type="entry name" value="Homeodomain-like_sf"/>
</dbReference>
<organism evidence="6 7">
    <name type="scientific">Pigmentiphaga soli</name>
    <dbReference type="NCBI Taxonomy" id="1007095"/>
    <lineage>
        <taxon>Bacteria</taxon>
        <taxon>Pseudomonadati</taxon>
        <taxon>Pseudomonadota</taxon>
        <taxon>Betaproteobacteria</taxon>
        <taxon>Burkholderiales</taxon>
        <taxon>Alcaligenaceae</taxon>
        <taxon>Pigmentiphaga</taxon>
    </lineage>
</organism>
<evidence type="ECO:0000313" key="7">
    <source>
        <dbReference type="Proteomes" id="UP001501671"/>
    </source>
</evidence>
<reference evidence="7" key="1">
    <citation type="journal article" date="2019" name="Int. J. Syst. Evol. Microbiol.">
        <title>The Global Catalogue of Microorganisms (GCM) 10K type strain sequencing project: providing services to taxonomists for standard genome sequencing and annotation.</title>
        <authorList>
            <consortium name="The Broad Institute Genomics Platform"/>
            <consortium name="The Broad Institute Genome Sequencing Center for Infectious Disease"/>
            <person name="Wu L."/>
            <person name="Ma J."/>
        </authorList>
    </citation>
    <scope>NUCLEOTIDE SEQUENCE [LARGE SCALE GENOMIC DNA]</scope>
    <source>
        <strain evidence="7">JCM 17666</strain>
    </source>
</reference>
<dbReference type="PANTHER" id="PTHR30055">
    <property type="entry name" value="HTH-TYPE TRANSCRIPTIONAL REGULATOR RUTR"/>
    <property type="match status" value="1"/>
</dbReference>
<name>A0ABP8HBE1_9BURK</name>